<evidence type="ECO:0000256" key="1">
    <source>
        <dbReference type="SAM" id="Phobius"/>
    </source>
</evidence>
<feature type="transmembrane region" description="Helical" evidence="1">
    <location>
        <begin position="43"/>
        <end position="62"/>
    </location>
</feature>
<dbReference type="STRING" id="288705.RSal33209_0012"/>
<organism evidence="2 3">
    <name type="scientific">Renibacterium salmoninarum (strain ATCC 33209 / DSM 20767 / JCM 11484 / NBRC 15589 / NCIMB 2235)</name>
    <dbReference type="NCBI Taxonomy" id="288705"/>
    <lineage>
        <taxon>Bacteria</taxon>
        <taxon>Bacillati</taxon>
        <taxon>Actinomycetota</taxon>
        <taxon>Actinomycetes</taxon>
        <taxon>Micrococcales</taxon>
        <taxon>Micrococcaceae</taxon>
        <taxon>Renibacterium</taxon>
    </lineage>
</organism>
<evidence type="ECO:0000313" key="2">
    <source>
        <dbReference type="EMBL" id="ABY21770.1"/>
    </source>
</evidence>
<protein>
    <submittedName>
        <fullName evidence="2">Hypothetical membrane protein</fullName>
    </submittedName>
</protein>
<keyword evidence="3" id="KW-1185">Reference proteome</keyword>
<sequence length="157" mass="17320">MRVRRSVPYSEPVNFVLATIAILGVAASGPIMAATAAPAIAIAFWRNALGAVLMGAPTMLRQRSKFRQLTGKDVFWAAVAAVALAMHFACFITALKLTSVATATALVCLQSAWIVLFQLLRKVKQVPAIFNWPCFGFCRCSDHYRIRFRHLADGDYW</sequence>
<dbReference type="HOGENOM" id="CLU_1676435_0_0_11"/>
<reference evidence="3" key="1">
    <citation type="journal article" date="2008" name="J. Bacteriol.">
        <title>Genome sequence of the fish pathogen Renibacterium salmoninarum suggests reductive evolution away from an environmental Arthrobacter ancestor.</title>
        <authorList>
            <person name="Wiens G.D."/>
            <person name="Rockey D.D."/>
            <person name="Wu Z."/>
            <person name="Chang J."/>
            <person name="Levy R."/>
            <person name="Crane S."/>
            <person name="Chen D.S."/>
            <person name="Capri G.R."/>
            <person name="Burnett J.R."/>
            <person name="Sudheesh P.S."/>
            <person name="Schipma M.J."/>
            <person name="Burd H."/>
            <person name="Bhattacharyya A."/>
            <person name="Rhodes L.D."/>
            <person name="Kaul R."/>
            <person name="Strom M.S."/>
        </authorList>
    </citation>
    <scope>NUCLEOTIDE SEQUENCE [LARGE SCALE GENOMIC DNA]</scope>
    <source>
        <strain evidence="3">ATCC 33209 / DSM 20767 / JCM 11484 / NBRC 15589 / NCIMB 2235</strain>
    </source>
</reference>
<keyword evidence="1" id="KW-0472">Membrane</keyword>
<dbReference type="KEGG" id="rsa:RSal33209_0012"/>
<keyword evidence="1" id="KW-0812">Transmembrane</keyword>
<dbReference type="eggNOG" id="COG0697">
    <property type="taxonomic scope" value="Bacteria"/>
</dbReference>
<dbReference type="EMBL" id="CP000910">
    <property type="protein sequence ID" value="ABY21770.1"/>
    <property type="molecule type" value="Genomic_DNA"/>
</dbReference>
<accession>A9WR38</accession>
<proteinExistence type="predicted"/>
<evidence type="ECO:0000313" key="3">
    <source>
        <dbReference type="Proteomes" id="UP000002007"/>
    </source>
</evidence>
<name>A9WR38_RENSM</name>
<dbReference type="Proteomes" id="UP000002007">
    <property type="component" value="Chromosome"/>
</dbReference>
<feature type="transmembrane region" description="Helical" evidence="1">
    <location>
        <begin position="100"/>
        <end position="120"/>
    </location>
</feature>
<feature type="transmembrane region" description="Helical" evidence="1">
    <location>
        <begin position="74"/>
        <end position="94"/>
    </location>
</feature>
<keyword evidence="1" id="KW-1133">Transmembrane helix</keyword>
<dbReference type="AlphaFoldDB" id="A9WR38"/>
<gene>
    <name evidence="2" type="ordered locus">RSal33209_0012</name>
</gene>